<evidence type="ECO:0000256" key="9">
    <source>
        <dbReference type="ARBA" id="ARBA00023004"/>
    </source>
</evidence>
<dbReference type="GO" id="GO:0016705">
    <property type="term" value="F:oxidoreductase activity, acting on paired donors, with incorporation or reduction of molecular oxygen"/>
    <property type="evidence" value="ECO:0007669"/>
    <property type="project" value="InterPro"/>
</dbReference>
<dbReference type="InterPro" id="IPR002401">
    <property type="entry name" value="Cyt_P450_E_grp-I"/>
</dbReference>
<keyword evidence="7 13" id="KW-1133">Transmembrane helix</keyword>
<evidence type="ECO:0000256" key="8">
    <source>
        <dbReference type="ARBA" id="ARBA00023002"/>
    </source>
</evidence>
<evidence type="ECO:0000256" key="7">
    <source>
        <dbReference type="ARBA" id="ARBA00022989"/>
    </source>
</evidence>
<dbReference type="InterPro" id="IPR050121">
    <property type="entry name" value="Cytochrome_P450_monoxygenase"/>
</dbReference>
<dbReference type="Proteomes" id="UP001321760">
    <property type="component" value="Unassembled WGS sequence"/>
</dbReference>
<keyword evidence="6 12" id="KW-0479">Metal-binding</keyword>
<dbReference type="GO" id="GO:1902181">
    <property type="term" value="P:verruculogen biosynthetic process"/>
    <property type="evidence" value="ECO:0007669"/>
    <property type="project" value="UniProtKB-ARBA"/>
</dbReference>
<evidence type="ECO:0000256" key="5">
    <source>
        <dbReference type="ARBA" id="ARBA00022692"/>
    </source>
</evidence>
<dbReference type="GO" id="GO:0020037">
    <property type="term" value="F:heme binding"/>
    <property type="evidence" value="ECO:0007669"/>
    <property type="project" value="InterPro"/>
</dbReference>
<evidence type="ECO:0000256" key="2">
    <source>
        <dbReference type="ARBA" id="ARBA00004370"/>
    </source>
</evidence>
<comment type="subcellular location">
    <subcellularLocation>
        <location evidence="2">Membrane</location>
    </subcellularLocation>
</comment>
<dbReference type="GO" id="GO:0004497">
    <property type="term" value="F:monooxygenase activity"/>
    <property type="evidence" value="ECO:0007669"/>
    <property type="project" value="UniProtKB-KW"/>
</dbReference>
<keyword evidence="9 12" id="KW-0408">Iron</keyword>
<name>A0AAV9FWN3_9PEZI</name>
<dbReference type="CDD" id="cd11061">
    <property type="entry name" value="CYP67-like"/>
    <property type="match status" value="1"/>
</dbReference>
<keyword evidence="8" id="KW-0560">Oxidoreductase</keyword>
<proteinExistence type="inferred from homology"/>
<evidence type="ECO:0000256" key="12">
    <source>
        <dbReference type="PIRSR" id="PIRSR602401-1"/>
    </source>
</evidence>
<keyword evidence="5 13" id="KW-0812">Transmembrane</keyword>
<dbReference type="PANTHER" id="PTHR24305:SF187">
    <property type="entry name" value="P450, PUTATIVE (EUROFUNG)-RELATED"/>
    <property type="match status" value="1"/>
</dbReference>
<dbReference type="GO" id="GO:0005506">
    <property type="term" value="F:iron ion binding"/>
    <property type="evidence" value="ECO:0007669"/>
    <property type="project" value="InterPro"/>
</dbReference>
<dbReference type="FunFam" id="1.10.630.10:FF:000063">
    <property type="entry name" value="Cytochrome P450 monooxygenase"/>
    <property type="match status" value="1"/>
</dbReference>
<evidence type="ECO:0000256" key="10">
    <source>
        <dbReference type="ARBA" id="ARBA00023033"/>
    </source>
</evidence>
<dbReference type="PRINTS" id="PR00385">
    <property type="entry name" value="P450"/>
</dbReference>
<reference evidence="14" key="1">
    <citation type="journal article" date="2023" name="Mol. Phylogenet. Evol.">
        <title>Genome-scale phylogeny and comparative genomics of the fungal order Sordariales.</title>
        <authorList>
            <person name="Hensen N."/>
            <person name="Bonometti L."/>
            <person name="Westerberg I."/>
            <person name="Brannstrom I.O."/>
            <person name="Guillou S."/>
            <person name="Cros-Aarteil S."/>
            <person name="Calhoun S."/>
            <person name="Haridas S."/>
            <person name="Kuo A."/>
            <person name="Mondo S."/>
            <person name="Pangilinan J."/>
            <person name="Riley R."/>
            <person name="LaButti K."/>
            <person name="Andreopoulos B."/>
            <person name="Lipzen A."/>
            <person name="Chen C."/>
            <person name="Yan M."/>
            <person name="Daum C."/>
            <person name="Ng V."/>
            <person name="Clum A."/>
            <person name="Steindorff A."/>
            <person name="Ohm R.A."/>
            <person name="Martin F."/>
            <person name="Silar P."/>
            <person name="Natvig D.O."/>
            <person name="Lalanne C."/>
            <person name="Gautier V."/>
            <person name="Ament-Velasquez S.L."/>
            <person name="Kruys A."/>
            <person name="Hutchinson M.I."/>
            <person name="Powell A.J."/>
            <person name="Barry K."/>
            <person name="Miller A.N."/>
            <person name="Grigoriev I.V."/>
            <person name="Debuchy R."/>
            <person name="Gladieux P."/>
            <person name="Hiltunen Thoren M."/>
            <person name="Johannesson H."/>
        </authorList>
    </citation>
    <scope>NUCLEOTIDE SEQUENCE</scope>
    <source>
        <strain evidence="14">PSN243</strain>
    </source>
</reference>
<dbReference type="InterPro" id="IPR001128">
    <property type="entry name" value="Cyt_P450"/>
</dbReference>
<reference evidence="14" key="2">
    <citation type="submission" date="2023-05" db="EMBL/GenBank/DDBJ databases">
        <authorList>
            <consortium name="Lawrence Berkeley National Laboratory"/>
            <person name="Steindorff A."/>
            <person name="Hensen N."/>
            <person name="Bonometti L."/>
            <person name="Westerberg I."/>
            <person name="Brannstrom I.O."/>
            <person name="Guillou S."/>
            <person name="Cros-Aarteil S."/>
            <person name="Calhoun S."/>
            <person name="Haridas S."/>
            <person name="Kuo A."/>
            <person name="Mondo S."/>
            <person name="Pangilinan J."/>
            <person name="Riley R."/>
            <person name="Labutti K."/>
            <person name="Andreopoulos B."/>
            <person name="Lipzen A."/>
            <person name="Chen C."/>
            <person name="Yanf M."/>
            <person name="Daum C."/>
            <person name="Ng V."/>
            <person name="Clum A."/>
            <person name="Ohm R."/>
            <person name="Martin F."/>
            <person name="Silar P."/>
            <person name="Natvig D."/>
            <person name="Lalanne C."/>
            <person name="Gautier V."/>
            <person name="Ament-Velasquez S.L."/>
            <person name="Kruys A."/>
            <person name="Hutchinson M.I."/>
            <person name="Powell A.J."/>
            <person name="Barry K."/>
            <person name="Miller A.N."/>
            <person name="Grigoriev I.V."/>
            <person name="Debuchy R."/>
            <person name="Gladieux P."/>
            <person name="Thoren M.H."/>
            <person name="Johannesson H."/>
        </authorList>
    </citation>
    <scope>NUCLEOTIDE SEQUENCE</scope>
    <source>
        <strain evidence="14">PSN243</strain>
    </source>
</reference>
<evidence type="ECO:0000256" key="11">
    <source>
        <dbReference type="ARBA" id="ARBA00023136"/>
    </source>
</evidence>
<dbReference type="SUPFAM" id="SSF48264">
    <property type="entry name" value="Cytochrome P450"/>
    <property type="match status" value="1"/>
</dbReference>
<evidence type="ECO:0000256" key="6">
    <source>
        <dbReference type="ARBA" id="ARBA00022723"/>
    </source>
</evidence>
<dbReference type="GO" id="GO:0016020">
    <property type="term" value="C:membrane"/>
    <property type="evidence" value="ECO:0007669"/>
    <property type="project" value="UniProtKB-SubCell"/>
</dbReference>
<dbReference type="Gene3D" id="1.10.630.10">
    <property type="entry name" value="Cytochrome P450"/>
    <property type="match status" value="1"/>
</dbReference>
<comment type="similarity">
    <text evidence="3">Belongs to the cytochrome P450 family.</text>
</comment>
<keyword evidence="15" id="KW-1185">Reference proteome</keyword>
<dbReference type="Pfam" id="PF00067">
    <property type="entry name" value="p450"/>
    <property type="match status" value="1"/>
</dbReference>
<sequence length="570" mass="63788">MDNISASILPTIDSASAQAASVLATIDTASTQAAFAAGAGVLTHLLYFIRGEHHNNGITIAIFYASLLPFTAFALWHYVGLSILDSAIRTAILASSYATGLFGSMMVYRGIFHPLRKFDGPFLARFSNMYHSWLLVEKSDNYRLMTQLHSRYGDIVRTGPSNLSVNVPEAVQLVLGSKSRCYKSPWYDSSLPLVNLHSTRDLKAHELRRKVFNKAFSPAALVAYEERITPLSNLFCEQIARFNGAPVNATEWFKYFAYDCMGELGLGETFHMLDKPDNRWVPDLLMAGMADIAQLQPIPWSTPILHRLPLIAGGPKSFIKFIMDQVQARKERGSKKQDILSFLLAAYEASEKKDADYQWLRGDTRLTIVGGSDTTASTLTFIFYYLAKYPDQVRKLRDEFEPLLRASGKDHLDPKDVAKAVHLNGVIHEALRLNPPIPSGYPRVTPDEGMTIKDTYIPGGTTVVIPLRTMGRSEACYVRAEEFIPERWYSQPELILHKDAFASFGIGPYSCIGRALSLVEIRNFIVKVLSRFDVEFAPGEDGVALMEGAKDHFIIEVEALRLVFREREVL</sequence>
<accession>A0AAV9FWN3</accession>
<evidence type="ECO:0000256" key="1">
    <source>
        <dbReference type="ARBA" id="ARBA00001971"/>
    </source>
</evidence>
<dbReference type="PRINTS" id="PR00463">
    <property type="entry name" value="EP450I"/>
</dbReference>
<evidence type="ECO:0000313" key="15">
    <source>
        <dbReference type="Proteomes" id="UP001321760"/>
    </source>
</evidence>
<comment type="cofactor">
    <cofactor evidence="1 12">
        <name>heme</name>
        <dbReference type="ChEBI" id="CHEBI:30413"/>
    </cofactor>
</comment>
<dbReference type="InterPro" id="IPR036396">
    <property type="entry name" value="Cyt_P450_sf"/>
</dbReference>
<evidence type="ECO:0000313" key="14">
    <source>
        <dbReference type="EMBL" id="KAK4442234.1"/>
    </source>
</evidence>
<dbReference type="AlphaFoldDB" id="A0AAV9FWN3"/>
<evidence type="ECO:0000256" key="13">
    <source>
        <dbReference type="SAM" id="Phobius"/>
    </source>
</evidence>
<dbReference type="PANTHER" id="PTHR24305">
    <property type="entry name" value="CYTOCHROME P450"/>
    <property type="match status" value="1"/>
</dbReference>
<organism evidence="14 15">
    <name type="scientific">Podospora aff. communis PSN243</name>
    <dbReference type="NCBI Taxonomy" id="3040156"/>
    <lineage>
        <taxon>Eukaryota</taxon>
        <taxon>Fungi</taxon>
        <taxon>Dikarya</taxon>
        <taxon>Ascomycota</taxon>
        <taxon>Pezizomycotina</taxon>
        <taxon>Sordariomycetes</taxon>
        <taxon>Sordariomycetidae</taxon>
        <taxon>Sordariales</taxon>
        <taxon>Podosporaceae</taxon>
        <taxon>Podospora</taxon>
    </lineage>
</organism>
<feature type="transmembrane region" description="Helical" evidence="13">
    <location>
        <begin position="61"/>
        <end position="81"/>
    </location>
</feature>
<feature type="binding site" description="axial binding residue" evidence="12">
    <location>
        <position position="511"/>
    </location>
    <ligand>
        <name>heme</name>
        <dbReference type="ChEBI" id="CHEBI:30413"/>
    </ligand>
    <ligandPart>
        <name>Fe</name>
        <dbReference type="ChEBI" id="CHEBI:18248"/>
    </ligandPart>
</feature>
<comment type="caution">
    <text evidence="14">The sequence shown here is derived from an EMBL/GenBank/DDBJ whole genome shotgun (WGS) entry which is preliminary data.</text>
</comment>
<protein>
    <submittedName>
        <fullName evidence="14">Cytochrome P450</fullName>
    </submittedName>
</protein>
<feature type="transmembrane region" description="Helical" evidence="13">
    <location>
        <begin position="29"/>
        <end position="49"/>
    </location>
</feature>
<dbReference type="EMBL" id="MU866024">
    <property type="protein sequence ID" value="KAK4442234.1"/>
    <property type="molecule type" value="Genomic_DNA"/>
</dbReference>
<keyword evidence="11 13" id="KW-0472">Membrane</keyword>
<evidence type="ECO:0000256" key="4">
    <source>
        <dbReference type="ARBA" id="ARBA00022617"/>
    </source>
</evidence>
<feature type="transmembrane region" description="Helical" evidence="13">
    <location>
        <begin position="87"/>
        <end position="108"/>
    </location>
</feature>
<keyword evidence="10" id="KW-0503">Monooxygenase</keyword>
<gene>
    <name evidence="14" type="ORF">QBC34DRAFT_455919</name>
</gene>
<evidence type="ECO:0000256" key="3">
    <source>
        <dbReference type="ARBA" id="ARBA00010617"/>
    </source>
</evidence>
<keyword evidence="4 12" id="KW-0349">Heme</keyword>